<comment type="caution">
    <text evidence="5">The sequence shown here is derived from an EMBL/GenBank/DDBJ whole genome shotgun (WGS) entry which is preliminary data.</text>
</comment>
<dbReference type="RefSeq" id="WP_344650447.1">
    <property type="nucleotide sequence ID" value="NZ_BAAAGX010000016.1"/>
</dbReference>
<dbReference type="Pfam" id="PF03446">
    <property type="entry name" value="NAD_binding_2"/>
    <property type="match status" value="1"/>
</dbReference>
<evidence type="ECO:0000256" key="2">
    <source>
        <dbReference type="ARBA" id="ARBA00023002"/>
    </source>
</evidence>
<evidence type="ECO:0000259" key="3">
    <source>
        <dbReference type="Pfam" id="PF03446"/>
    </source>
</evidence>
<dbReference type="SUPFAM" id="SSF51735">
    <property type="entry name" value="NAD(P)-binding Rossmann-fold domains"/>
    <property type="match status" value="1"/>
</dbReference>
<dbReference type="Pfam" id="PF21761">
    <property type="entry name" value="RedAm-like_C"/>
    <property type="match status" value="1"/>
</dbReference>
<dbReference type="InterPro" id="IPR036291">
    <property type="entry name" value="NAD(P)-bd_dom_sf"/>
</dbReference>
<proteinExistence type="inferred from homology"/>
<reference evidence="6" key="1">
    <citation type="journal article" date="2019" name="Int. J. Syst. Evol. Microbiol.">
        <title>The Global Catalogue of Microorganisms (GCM) 10K type strain sequencing project: providing services to taxonomists for standard genome sequencing and annotation.</title>
        <authorList>
            <consortium name="The Broad Institute Genomics Platform"/>
            <consortium name="The Broad Institute Genome Sequencing Center for Infectious Disease"/>
            <person name="Wu L."/>
            <person name="Ma J."/>
        </authorList>
    </citation>
    <scope>NUCLEOTIDE SEQUENCE [LARGE SCALE GENOMIC DNA]</scope>
    <source>
        <strain evidence="6">JCM 10425</strain>
    </source>
</reference>
<dbReference type="InterPro" id="IPR006115">
    <property type="entry name" value="6PGDH_NADP-bd"/>
</dbReference>
<evidence type="ECO:0000313" key="5">
    <source>
        <dbReference type="EMBL" id="GAA0251450.1"/>
    </source>
</evidence>
<dbReference type="EMBL" id="BAAAGX010000016">
    <property type="protein sequence ID" value="GAA0251450.1"/>
    <property type="molecule type" value="Genomic_DNA"/>
</dbReference>
<dbReference type="PANTHER" id="PTHR43580">
    <property type="entry name" value="OXIDOREDUCTASE GLYR1-RELATED"/>
    <property type="match status" value="1"/>
</dbReference>
<keyword evidence="6" id="KW-1185">Reference proteome</keyword>
<sequence length="282" mass="29137">MSTTFLGLGEMGRALAATTSAAGEPVTVWNRSAGRAHPMAGVAVADSVPEALSGGGAIVVCLFDHASVHEVLDPVASALPGRTLINLTTTTPDEARELAARYDATYLQGAIMAVPAMIGGPASQLFYSGSAAAYERHRALLDRWGSSTYFGADAGLASVYDMAMLTGMYTMIGGFLQGAAMLAAEGVSASAFTARQAPFLAAMAGQLAGYAATVDDRDYAGPGQQSLRFTDAALGALRRASVEQGVGADVLAPVHELVRRQIDAGFGDHGTARLYESLRSTR</sequence>
<keyword evidence="2" id="KW-0560">Oxidoreductase</keyword>
<dbReference type="InterPro" id="IPR015815">
    <property type="entry name" value="HIBADH-related"/>
</dbReference>
<dbReference type="Gene3D" id="1.10.1040.10">
    <property type="entry name" value="N-(1-d-carboxylethyl)-l-norvaline Dehydrogenase, domain 2"/>
    <property type="match status" value="1"/>
</dbReference>
<dbReference type="Proteomes" id="UP001500967">
    <property type="component" value="Unassembled WGS sequence"/>
</dbReference>
<dbReference type="PANTHER" id="PTHR43580:SF2">
    <property type="entry name" value="CYTOKINE-LIKE NUCLEAR FACTOR N-PAC"/>
    <property type="match status" value="1"/>
</dbReference>
<evidence type="ECO:0000256" key="1">
    <source>
        <dbReference type="ARBA" id="ARBA00009080"/>
    </source>
</evidence>
<evidence type="ECO:0000313" key="6">
    <source>
        <dbReference type="Proteomes" id="UP001500967"/>
    </source>
</evidence>
<dbReference type="InterPro" id="IPR051265">
    <property type="entry name" value="HIBADH-related_NP60_sf"/>
</dbReference>
<dbReference type="InterPro" id="IPR013328">
    <property type="entry name" value="6PGD_dom2"/>
</dbReference>
<comment type="similarity">
    <text evidence="1">Belongs to the HIBADH-related family.</text>
</comment>
<organism evidence="5 6">
    <name type="scientific">Cryptosporangium japonicum</name>
    <dbReference type="NCBI Taxonomy" id="80872"/>
    <lineage>
        <taxon>Bacteria</taxon>
        <taxon>Bacillati</taxon>
        <taxon>Actinomycetota</taxon>
        <taxon>Actinomycetes</taxon>
        <taxon>Cryptosporangiales</taxon>
        <taxon>Cryptosporangiaceae</taxon>
        <taxon>Cryptosporangium</taxon>
    </lineage>
</organism>
<dbReference type="PIRSF" id="PIRSF000103">
    <property type="entry name" value="HIBADH"/>
    <property type="match status" value="1"/>
</dbReference>
<gene>
    <name evidence="5" type="ORF">GCM10009539_40730</name>
</gene>
<dbReference type="InterPro" id="IPR048666">
    <property type="entry name" value="RedAm-like_C"/>
</dbReference>
<feature type="domain" description="6-phosphogluconate dehydrogenase NADP-binding" evidence="3">
    <location>
        <begin position="4"/>
        <end position="149"/>
    </location>
</feature>
<feature type="domain" description="NADPH-dependent reductive aminase-like C-terminal" evidence="4">
    <location>
        <begin position="153"/>
        <end position="279"/>
    </location>
</feature>
<evidence type="ECO:0000259" key="4">
    <source>
        <dbReference type="Pfam" id="PF21761"/>
    </source>
</evidence>
<protein>
    <submittedName>
        <fullName evidence="5">NAD(P)-binding domain-containing protein</fullName>
    </submittedName>
</protein>
<dbReference type="Gene3D" id="3.40.50.720">
    <property type="entry name" value="NAD(P)-binding Rossmann-like Domain"/>
    <property type="match status" value="1"/>
</dbReference>
<name>A0ABP3E758_9ACTN</name>
<accession>A0ABP3E758</accession>